<sequence length="87" mass="10036">MRILKWSVVNMAERCPYCGSLMTAPHLKNCKLVKSNHLIKDKPTPAMIEFAKDLIQQLGYDLENYNVDNMSYSECAKLLDELKEERG</sequence>
<dbReference type="AlphaFoldDB" id="A0A4R1Q219"/>
<gene>
    <name evidence="1" type="ORF">EV210_101190</name>
</gene>
<reference evidence="1 2" key="1">
    <citation type="submission" date="2019-03" db="EMBL/GenBank/DDBJ databases">
        <title>Genomic Encyclopedia of Type Strains, Phase IV (KMG-IV): sequencing the most valuable type-strain genomes for metagenomic binning, comparative biology and taxonomic classification.</title>
        <authorList>
            <person name="Goeker M."/>
        </authorList>
    </citation>
    <scope>NUCLEOTIDE SEQUENCE [LARGE SCALE GENOMIC DNA]</scope>
    <source>
        <strain evidence="1 2">DSM 15969</strain>
    </source>
</reference>
<organism evidence="1 2">
    <name type="scientific">Anaerospora hongkongensis</name>
    <dbReference type="NCBI Taxonomy" id="244830"/>
    <lineage>
        <taxon>Bacteria</taxon>
        <taxon>Bacillati</taxon>
        <taxon>Bacillota</taxon>
        <taxon>Negativicutes</taxon>
        <taxon>Selenomonadales</taxon>
        <taxon>Sporomusaceae</taxon>
        <taxon>Anaerospora</taxon>
    </lineage>
</organism>
<protein>
    <submittedName>
        <fullName evidence="1">Uncharacterized protein</fullName>
    </submittedName>
</protein>
<accession>A0A4R1Q219</accession>
<dbReference type="Proteomes" id="UP000295063">
    <property type="component" value="Unassembled WGS sequence"/>
</dbReference>
<keyword evidence="2" id="KW-1185">Reference proteome</keyword>
<name>A0A4R1Q219_9FIRM</name>
<evidence type="ECO:0000313" key="2">
    <source>
        <dbReference type="Proteomes" id="UP000295063"/>
    </source>
</evidence>
<proteinExistence type="predicted"/>
<comment type="caution">
    <text evidence="1">The sequence shown here is derived from an EMBL/GenBank/DDBJ whole genome shotgun (WGS) entry which is preliminary data.</text>
</comment>
<evidence type="ECO:0000313" key="1">
    <source>
        <dbReference type="EMBL" id="TCL39990.1"/>
    </source>
</evidence>
<dbReference type="EMBL" id="SLUI01000001">
    <property type="protein sequence ID" value="TCL39990.1"/>
    <property type="molecule type" value="Genomic_DNA"/>
</dbReference>